<feature type="compositionally biased region" description="Basic residues" evidence="1">
    <location>
        <begin position="114"/>
        <end position="126"/>
    </location>
</feature>
<feature type="region of interest" description="Disordered" evidence="1">
    <location>
        <begin position="91"/>
        <end position="156"/>
    </location>
</feature>
<dbReference type="Proteomes" id="UP000760860">
    <property type="component" value="Unassembled WGS sequence"/>
</dbReference>
<dbReference type="AlphaFoldDB" id="A0A8T1H8L0"/>
<name>A0A8T1H8L0_9STRA</name>
<reference evidence="3" key="1">
    <citation type="submission" date="2018-05" db="EMBL/GenBank/DDBJ databases">
        <title>Effector identification in a new, highly contiguous assembly of the strawberry crown rot pathogen Phytophthora cactorum.</title>
        <authorList>
            <person name="Armitage A.D."/>
            <person name="Nellist C.F."/>
            <person name="Bates H."/>
            <person name="Vickerstaff R.J."/>
            <person name="Harrison R.J."/>
        </authorList>
    </citation>
    <scope>NUCLEOTIDE SEQUENCE</scope>
    <source>
        <strain evidence="2">4032</strain>
        <strain evidence="3">P421</strain>
    </source>
</reference>
<evidence type="ECO:0000313" key="4">
    <source>
        <dbReference type="Proteomes" id="UP000760860"/>
    </source>
</evidence>
<dbReference type="Proteomes" id="UP000774804">
    <property type="component" value="Unassembled WGS sequence"/>
</dbReference>
<protein>
    <submittedName>
        <fullName evidence="3">Uncharacterized protein</fullName>
    </submittedName>
</protein>
<organism evidence="3 4">
    <name type="scientific">Phytophthora cactorum</name>
    <dbReference type="NCBI Taxonomy" id="29920"/>
    <lineage>
        <taxon>Eukaryota</taxon>
        <taxon>Sar</taxon>
        <taxon>Stramenopiles</taxon>
        <taxon>Oomycota</taxon>
        <taxon>Peronosporomycetes</taxon>
        <taxon>Peronosporales</taxon>
        <taxon>Peronosporaceae</taxon>
        <taxon>Phytophthora</taxon>
    </lineage>
</organism>
<evidence type="ECO:0000313" key="2">
    <source>
        <dbReference type="EMBL" id="KAG2886863.1"/>
    </source>
</evidence>
<evidence type="ECO:0000256" key="1">
    <source>
        <dbReference type="SAM" id="MobiDB-lite"/>
    </source>
</evidence>
<dbReference type="EMBL" id="RCMI01001313">
    <property type="protein sequence ID" value="KAG2886863.1"/>
    <property type="molecule type" value="Genomic_DNA"/>
</dbReference>
<comment type="caution">
    <text evidence="3">The sequence shown here is derived from an EMBL/GenBank/DDBJ whole genome shotgun (WGS) entry which is preliminary data.</text>
</comment>
<gene>
    <name evidence="2" type="ORF">PC115_g20549</name>
    <name evidence="3" type="ORF">PC129_g20566</name>
</gene>
<proteinExistence type="predicted"/>
<sequence>MSSRLTAAEIQRVRAFRDAAIDREEHGTPSEDARTLQQQLWTEMRVHLRSNAMSTGLEHLGQLAEDVMDHKTGIVLRGTVLVLLAPPAANVPSSTVSSAPIPAESPVPPSRKSSNGKKPARSKRKAGGGDSTVKPLSKKSCSTSKSKKDEQKGTVSVPSAAFATLLDVNAKAPKYVRAAIAAVLAKAEAAGKKP</sequence>
<accession>A0A8T1H8L0</accession>
<dbReference type="EMBL" id="RCMV01001482">
    <property type="protein sequence ID" value="KAG3208407.1"/>
    <property type="molecule type" value="Genomic_DNA"/>
</dbReference>
<evidence type="ECO:0000313" key="3">
    <source>
        <dbReference type="EMBL" id="KAG3208407.1"/>
    </source>
</evidence>
<dbReference type="VEuPathDB" id="FungiDB:PC110_g23152"/>